<dbReference type="Pfam" id="PF00248">
    <property type="entry name" value="Aldo_ket_red"/>
    <property type="match status" value="1"/>
</dbReference>
<dbReference type="InterPro" id="IPR023210">
    <property type="entry name" value="NADP_OxRdtase_dom"/>
</dbReference>
<feature type="domain" description="NADP-dependent oxidoreductase" evidence="2">
    <location>
        <begin position="1"/>
        <end position="194"/>
    </location>
</feature>
<reference evidence="3 4" key="1">
    <citation type="journal article" date="2020" name="ISME J.">
        <title>Uncovering the hidden diversity of litter-decomposition mechanisms in mushroom-forming fungi.</title>
        <authorList>
            <person name="Floudas D."/>
            <person name="Bentzer J."/>
            <person name="Ahren D."/>
            <person name="Johansson T."/>
            <person name="Persson P."/>
            <person name="Tunlid A."/>
        </authorList>
    </citation>
    <scope>NUCLEOTIDE SEQUENCE [LARGE SCALE GENOMIC DNA]</scope>
    <source>
        <strain evidence="3 4">CBS 291.85</strain>
    </source>
</reference>
<protein>
    <recommendedName>
        <fullName evidence="2">NADP-dependent oxidoreductase domain-containing protein</fullName>
    </recommendedName>
</protein>
<keyword evidence="1" id="KW-0560">Oxidoreductase</keyword>
<dbReference type="PANTHER" id="PTHR43364">
    <property type="entry name" value="NADH-SPECIFIC METHYLGLYOXAL REDUCTASE-RELATED"/>
    <property type="match status" value="1"/>
</dbReference>
<dbReference type="EMBL" id="JAACJM010000044">
    <property type="protein sequence ID" value="KAF5360161.1"/>
    <property type="molecule type" value="Genomic_DNA"/>
</dbReference>
<dbReference type="Gene3D" id="3.20.20.100">
    <property type="entry name" value="NADP-dependent oxidoreductase domain"/>
    <property type="match status" value="1"/>
</dbReference>
<evidence type="ECO:0000259" key="2">
    <source>
        <dbReference type="Pfam" id="PF00248"/>
    </source>
</evidence>
<accession>A0A8H5G8C2</accession>
<dbReference type="AlphaFoldDB" id="A0A8H5G8C2"/>
<dbReference type="OrthoDB" id="2310150at2759"/>
<dbReference type="GO" id="GO:0016491">
    <property type="term" value="F:oxidoreductase activity"/>
    <property type="evidence" value="ECO:0007669"/>
    <property type="project" value="UniProtKB-KW"/>
</dbReference>
<dbReference type="Proteomes" id="UP000559256">
    <property type="component" value="Unassembled WGS sequence"/>
</dbReference>
<evidence type="ECO:0000313" key="3">
    <source>
        <dbReference type="EMBL" id="KAF5360161.1"/>
    </source>
</evidence>
<comment type="caution">
    <text evidence="3">The sequence shown here is derived from an EMBL/GenBank/DDBJ whole genome shotgun (WGS) entry which is preliminary data.</text>
</comment>
<gene>
    <name evidence="3" type="ORF">D9758_011364</name>
</gene>
<name>A0A8H5G8C2_9AGAR</name>
<dbReference type="InterPro" id="IPR036812">
    <property type="entry name" value="NAD(P)_OxRdtase_dom_sf"/>
</dbReference>
<keyword evidence="4" id="KW-1185">Reference proteome</keyword>
<dbReference type="InterPro" id="IPR050523">
    <property type="entry name" value="AKR_Detox_Biosynth"/>
</dbReference>
<evidence type="ECO:0000256" key="1">
    <source>
        <dbReference type="ARBA" id="ARBA00023002"/>
    </source>
</evidence>
<organism evidence="3 4">
    <name type="scientific">Tetrapyrgos nigripes</name>
    <dbReference type="NCBI Taxonomy" id="182062"/>
    <lineage>
        <taxon>Eukaryota</taxon>
        <taxon>Fungi</taxon>
        <taxon>Dikarya</taxon>
        <taxon>Basidiomycota</taxon>
        <taxon>Agaricomycotina</taxon>
        <taxon>Agaricomycetes</taxon>
        <taxon>Agaricomycetidae</taxon>
        <taxon>Agaricales</taxon>
        <taxon>Marasmiineae</taxon>
        <taxon>Marasmiaceae</taxon>
        <taxon>Tetrapyrgos</taxon>
    </lineage>
</organism>
<evidence type="ECO:0000313" key="4">
    <source>
        <dbReference type="Proteomes" id="UP000559256"/>
    </source>
</evidence>
<sequence length="205" mass="23385">MEAVNRLYKEGYFKRFGISNFMSWEVAQCVEICRAKGYIQPTVYQGLYNSLQRSIEPELITCLRHYGMSLYAYNPLAGGFYTGRYGTGTDHVEADPSSRFDKNTGQGKNYRDRYWNTGYFNGLANIRAAADKHNLTLTEVAFRWMSHHSVLKRELGDAIILGTSSVKHMQQNLDDLDKGPLPADVVQAVDEAWESARPFAVKYHH</sequence>
<proteinExistence type="predicted"/>
<dbReference type="PANTHER" id="PTHR43364:SF4">
    <property type="entry name" value="NAD(P)-LINKED OXIDOREDUCTASE SUPERFAMILY PROTEIN"/>
    <property type="match status" value="1"/>
</dbReference>
<dbReference type="SUPFAM" id="SSF51430">
    <property type="entry name" value="NAD(P)-linked oxidoreductase"/>
    <property type="match status" value="1"/>
</dbReference>